<dbReference type="GO" id="GO:0006935">
    <property type="term" value="P:chemotaxis"/>
    <property type="evidence" value="ECO:0007669"/>
    <property type="project" value="UniProtKB-KW"/>
</dbReference>
<accession>A0A254TIF8</accession>
<dbReference type="RefSeq" id="WP_088709234.1">
    <property type="nucleotide sequence ID" value="NZ_LSTO01000001.1"/>
</dbReference>
<comment type="caution">
    <text evidence="3">The sequence shown here is derived from an EMBL/GenBank/DDBJ whole genome shotgun (WGS) entry which is preliminary data.</text>
</comment>
<dbReference type="InterPro" id="IPR028976">
    <property type="entry name" value="CheC-like_sf"/>
</dbReference>
<dbReference type="Proteomes" id="UP000197535">
    <property type="component" value="Unassembled WGS sequence"/>
</dbReference>
<feature type="domain" description="Chemotaxis phosphatase CheX-like" evidence="2">
    <location>
        <begin position="45"/>
        <end position="134"/>
    </location>
</feature>
<gene>
    <name evidence="3" type="ORF">AYR66_25890</name>
</gene>
<protein>
    <recommendedName>
        <fullName evidence="2">Chemotaxis phosphatase CheX-like domain-containing protein</fullName>
    </recommendedName>
</protein>
<dbReference type="AlphaFoldDB" id="A0A254TIF8"/>
<name>A0A254TIF8_9BURK</name>
<dbReference type="OrthoDB" id="9788100at2"/>
<keyword evidence="4" id="KW-1185">Reference proteome</keyword>
<evidence type="ECO:0000313" key="4">
    <source>
        <dbReference type="Proteomes" id="UP000197535"/>
    </source>
</evidence>
<reference evidence="3 4" key="1">
    <citation type="submission" date="2016-02" db="EMBL/GenBank/DDBJ databases">
        <authorList>
            <person name="Wen L."/>
            <person name="He K."/>
            <person name="Yang H."/>
        </authorList>
    </citation>
    <scope>NUCLEOTIDE SEQUENCE [LARGE SCALE GENOMIC DNA]</scope>
    <source>
        <strain evidence="3 4">TSA40</strain>
    </source>
</reference>
<dbReference type="CDD" id="cd17906">
    <property type="entry name" value="CheX"/>
    <property type="match status" value="1"/>
</dbReference>
<dbReference type="SUPFAM" id="SSF103039">
    <property type="entry name" value="CheC-like"/>
    <property type="match status" value="1"/>
</dbReference>
<organism evidence="3 4">
    <name type="scientific">Noviherbaspirillum denitrificans</name>
    <dbReference type="NCBI Taxonomy" id="1968433"/>
    <lineage>
        <taxon>Bacteria</taxon>
        <taxon>Pseudomonadati</taxon>
        <taxon>Pseudomonadota</taxon>
        <taxon>Betaproteobacteria</taxon>
        <taxon>Burkholderiales</taxon>
        <taxon>Oxalobacteraceae</taxon>
        <taxon>Noviherbaspirillum</taxon>
    </lineage>
</organism>
<dbReference type="Pfam" id="PF13690">
    <property type="entry name" value="CheX"/>
    <property type="match status" value="1"/>
</dbReference>
<evidence type="ECO:0000259" key="2">
    <source>
        <dbReference type="Pfam" id="PF13690"/>
    </source>
</evidence>
<evidence type="ECO:0000313" key="3">
    <source>
        <dbReference type="EMBL" id="OWW22416.1"/>
    </source>
</evidence>
<evidence type="ECO:0000256" key="1">
    <source>
        <dbReference type="ARBA" id="ARBA00022500"/>
    </source>
</evidence>
<dbReference type="EMBL" id="LSTO01000001">
    <property type="protein sequence ID" value="OWW22416.1"/>
    <property type="molecule type" value="Genomic_DNA"/>
</dbReference>
<keyword evidence="1" id="KW-0145">Chemotaxis</keyword>
<dbReference type="Gene3D" id="3.40.1550.10">
    <property type="entry name" value="CheC-like"/>
    <property type="match status" value="1"/>
</dbReference>
<dbReference type="InterPro" id="IPR028051">
    <property type="entry name" value="CheX-like_dom"/>
</dbReference>
<sequence length="153" mass="17243">MANLNEDELKVFVEAVRHYFQHQTGKQAEIRASYLADIGMPRYDYTGLITLSGKFRGCVYFSAPRLMVRELLIQLQEPDTREDNLLDAVGEVANTIAGNARRHFGNALDISVPVTIRGESEAIRSSVRARPFAILLRWQRHEAVVVVDIDSAN</sequence>
<proteinExistence type="predicted"/>